<dbReference type="GO" id="GO:0015074">
    <property type="term" value="P:DNA integration"/>
    <property type="evidence" value="ECO:0007669"/>
    <property type="project" value="UniProtKB-KW"/>
</dbReference>
<dbReference type="RefSeq" id="WP_246423244.1">
    <property type="nucleotide sequence ID" value="NZ_JACIEI010000001.1"/>
</dbReference>
<evidence type="ECO:0000256" key="2">
    <source>
        <dbReference type="ARBA" id="ARBA00022908"/>
    </source>
</evidence>
<dbReference type="Gene3D" id="3.40.50.1390">
    <property type="entry name" value="Resolvase, N-terminal catalytic domain"/>
    <property type="match status" value="1"/>
</dbReference>
<evidence type="ECO:0000256" key="4">
    <source>
        <dbReference type="ARBA" id="ARBA00023125"/>
    </source>
</evidence>
<dbReference type="InterPro" id="IPR006120">
    <property type="entry name" value="Resolvase_HTH_dom"/>
</dbReference>
<keyword evidence="4" id="KW-0238">DNA-binding</keyword>
<dbReference type="InterPro" id="IPR006119">
    <property type="entry name" value="Resolv_N"/>
</dbReference>
<dbReference type="FunFam" id="3.40.50.1390:FF:000001">
    <property type="entry name" value="DNA recombinase"/>
    <property type="match status" value="1"/>
</dbReference>
<dbReference type="PROSITE" id="PS00397">
    <property type="entry name" value="RECOMBINASES_1"/>
    <property type="match status" value="1"/>
</dbReference>
<dbReference type="GO" id="GO:0003677">
    <property type="term" value="F:DNA binding"/>
    <property type="evidence" value="ECO:0007669"/>
    <property type="project" value="UniProtKB-KW"/>
</dbReference>
<comment type="caution">
    <text evidence="9">The sequence shown here is derived from an EMBL/GenBank/DDBJ whole genome shotgun (WGS) entry which is preliminary data.</text>
</comment>
<keyword evidence="5" id="KW-0233">DNA recombination</keyword>
<dbReference type="PROSITE" id="PS51736">
    <property type="entry name" value="RECOMBINASES_3"/>
    <property type="match status" value="1"/>
</dbReference>
<feature type="domain" description="Resolvase/invertase-type recombinase catalytic" evidence="8">
    <location>
        <begin position="6"/>
        <end position="139"/>
    </location>
</feature>
<dbReference type="AlphaFoldDB" id="A0A7W6E0C4"/>
<evidence type="ECO:0000256" key="1">
    <source>
        <dbReference type="ARBA" id="ARBA00009913"/>
    </source>
</evidence>
<dbReference type="SUPFAM" id="SSF53041">
    <property type="entry name" value="Resolvase-like"/>
    <property type="match status" value="1"/>
</dbReference>
<dbReference type="PANTHER" id="PTHR30461:SF2">
    <property type="entry name" value="SERINE RECOMBINASE PINE-RELATED"/>
    <property type="match status" value="1"/>
</dbReference>
<sequence length="189" mass="20381">MTGDAMLIGYARVSTTTQNLDGQIDQLARAGCERIFQEVASGAKADRSTLKETLEFCRTGDTFVCLSLSRVARSVSHLIKIVTDFEKRGVGFKSLTEAIDTTTPTGKMLFTVMAACAQLERDTLIERTNIGLAAARSRGRVGGRPRKMTDQQISGAKAMFKVGTPAIDIAAAFGISVPTLYRTLPASQR</sequence>
<reference evidence="9 10" key="1">
    <citation type="submission" date="2020-08" db="EMBL/GenBank/DDBJ databases">
        <title>Genomic Encyclopedia of Type Strains, Phase IV (KMG-IV): sequencing the most valuable type-strain genomes for metagenomic binning, comparative biology and taxonomic classification.</title>
        <authorList>
            <person name="Goeker M."/>
        </authorList>
    </citation>
    <scope>NUCLEOTIDE SEQUENCE [LARGE SCALE GENOMIC DNA]</scope>
    <source>
        <strain evidence="9 10">DSM 102234</strain>
    </source>
</reference>
<dbReference type="SMART" id="SM00857">
    <property type="entry name" value="Resolvase"/>
    <property type="match status" value="1"/>
</dbReference>
<dbReference type="Pfam" id="PF02796">
    <property type="entry name" value="HTH_7"/>
    <property type="match status" value="1"/>
</dbReference>
<dbReference type="PANTHER" id="PTHR30461">
    <property type="entry name" value="DNA-INVERTASE FROM LAMBDOID PROPHAGE"/>
    <property type="match status" value="1"/>
</dbReference>
<evidence type="ECO:0000259" key="8">
    <source>
        <dbReference type="PROSITE" id="PS51736"/>
    </source>
</evidence>
<dbReference type="Pfam" id="PF00239">
    <property type="entry name" value="Resolvase"/>
    <property type="match status" value="1"/>
</dbReference>
<dbReference type="InterPro" id="IPR006118">
    <property type="entry name" value="Recombinase_CS"/>
</dbReference>
<keyword evidence="2" id="KW-0229">DNA integration</keyword>
<proteinExistence type="inferred from homology"/>
<evidence type="ECO:0000313" key="10">
    <source>
        <dbReference type="Proteomes" id="UP000530268"/>
    </source>
</evidence>
<dbReference type="CDD" id="cd03768">
    <property type="entry name" value="SR_ResInv"/>
    <property type="match status" value="1"/>
</dbReference>
<keyword evidence="10" id="KW-1185">Reference proteome</keyword>
<dbReference type="InterPro" id="IPR036162">
    <property type="entry name" value="Resolvase-like_N_sf"/>
</dbReference>
<dbReference type="EMBL" id="JACIEI010000001">
    <property type="protein sequence ID" value="MBB3992407.1"/>
    <property type="molecule type" value="Genomic_DNA"/>
</dbReference>
<evidence type="ECO:0000256" key="7">
    <source>
        <dbReference type="PROSITE-ProRule" id="PRU10137"/>
    </source>
</evidence>
<keyword evidence="3" id="KW-0230">DNA invertase</keyword>
<feature type="active site" description="O-(5'-phospho-DNA)-serine intermediate" evidence="6 7">
    <location>
        <position position="14"/>
    </location>
</feature>
<name>A0A7W6E0C4_9RHOB</name>
<evidence type="ECO:0000313" key="9">
    <source>
        <dbReference type="EMBL" id="MBB3992407.1"/>
    </source>
</evidence>
<evidence type="ECO:0000256" key="3">
    <source>
        <dbReference type="ARBA" id="ARBA00023100"/>
    </source>
</evidence>
<evidence type="ECO:0000256" key="5">
    <source>
        <dbReference type="ARBA" id="ARBA00023172"/>
    </source>
</evidence>
<organism evidence="9 10">
    <name type="scientific">Sulfitobacter undariae</name>
    <dbReference type="NCBI Taxonomy" id="1563671"/>
    <lineage>
        <taxon>Bacteria</taxon>
        <taxon>Pseudomonadati</taxon>
        <taxon>Pseudomonadota</taxon>
        <taxon>Alphaproteobacteria</taxon>
        <taxon>Rhodobacterales</taxon>
        <taxon>Roseobacteraceae</taxon>
        <taxon>Sulfitobacter</taxon>
    </lineage>
</organism>
<dbReference type="GO" id="GO:0000150">
    <property type="term" value="F:DNA strand exchange activity"/>
    <property type="evidence" value="ECO:0007669"/>
    <property type="project" value="UniProtKB-KW"/>
</dbReference>
<protein>
    <submittedName>
        <fullName evidence="9">DNA invertase Pin-like site-specific DNA recombinase</fullName>
    </submittedName>
</protein>
<dbReference type="InterPro" id="IPR050639">
    <property type="entry name" value="SSR_resolvase"/>
</dbReference>
<comment type="similarity">
    <text evidence="1">Belongs to the site-specific recombinase resolvase family.</text>
</comment>
<dbReference type="Gene3D" id="1.10.10.60">
    <property type="entry name" value="Homeodomain-like"/>
    <property type="match status" value="1"/>
</dbReference>
<gene>
    <name evidence="9" type="ORF">GGR95_000026</name>
</gene>
<dbReference type="Proteomes" id="UP000530268">
    <property type="component" value="Unassembled WGS sequence"/>
</dbReference>
<evidence type="ECO:0000256" key="6">
    <source>
        <dbReference type="PIRSR" id="PIRSR606118-50"/>
    </source>
</evidence>
<dbReference type="SUPFAM" id="SSF46689">
    <property type="entry name" value="Homeodomain-like"/>
    <property type="match status" value="1"/>
</dbReference>
<accession>A0A7W6E0C4</accession>
<dbReference type="InterPro" id="IPR009057">
    <property type="entry name" value="Homeodomain-like_sf"/>
</dbReference>
<dbReference type="CDD" id="cd00569">
    <property type="entry name" value="HTH_Hin_like"/>
    <property type="match status" value="1"/>
</dbReference>